<feature type="region of interest" description="Disordered" evidence="1">
    <location>
        <begin position="86"/>
        <end position="107"/>
    </location>
</feature>
<dbReference type="AlphaFoldDB" id="A0A239YA96"/>
<sequence>MVDLPVYGRESRFNEHCPAVGPGRTGNPYPKKHTLCRLTRSDRPHISTSEGPRAASVHGWWDQVSGPARTATVRIELWVKGPHDQGFRKVGTGTKNSIPGGGGRGNRATARAVCKNHDQTVFRGDVDVDINDYADAPGMVRGVEVTLPCFSVIYTVYEDNYIILEASASAAVEVDVDLLFDRFRWAELSLGFASTGGSLDEGVSSGLWELNDVTRNMNKELQAIQVHVNVRSAEGRLPLRQLFAVWDLALPVAIISDLRSVAMKRISRPGISPVQRNPFPDFYSRDCLEDVDKESWASAVALVDHVVVRHHTPEQGTIALKVRGEKTKEATFYAEGFRPVIISRDFESILGGLPLEEEWSIAAIRI</sequence>
<gene>
    <name evidence="2" type="ORF">SAMEA4535761_00282</name>
</gene>
<proteinExistence type="predicted"/>
<name>A0A239YA96_9CORY</name>
<dbReference type="Proteomes" id="UP000215374">
    <property type="component" value="Chromosome 1"/>
</dbReference>
<evidence type="ECO:0000256" key="1">
    <source>
        <dbReference type="SAM" id="MobiDB-lite"/>
    </source>
</evidence>
<accession>A0A239YA96</accession>
<reference evidence="2 3" key="1">
    <citation type="submission" date="2017-06" db="EMBL/GenBank/DDBJ databases">
        <authorList>
            <consortium name="Pathogen Informatics"/>
        </authorList>
    </citation>
    <scope>NUCLEOTIDE SEQUENCE [LARGE SCALE GENOMIC DNA]</scope>
    <source>
        <strain evidence="2 3">NCTC13015</strain>
    </source>
</reference>
<evidence type="ECO:0000313" key="3">
    <source>
        <dbReference type="Proteomes" id="UP000215374"/>
    </source>
</evidence>
<evidence type="ECO:0000313" key="2">
    <source>
        <dbReference type="EMBL" id="SNV55965.1"/>
    </source>
</evidence>
<protein>
    <submittedName>
        <fullName evidence="2">Uncharacterized protein</fullName>
    </submittedName>
</protein>
<dbReference type="EMBL" id="LT906467">
    <property type="protein sequence ID" value="SNV55965.1"/>
    <property type="molecule type" value="Genomic_DNA"/>
</dbReference>
<organism evidence="2 3">
    <name type="scientific">Corynebacterium imitans</name>
    <dbReference type="NCBI Taxonomy" id="156978"/>
    <lineage>
        <taxon>Bacteria</taxon>
        <taxon>Bacillati</taxon>
        <taxon>Actinomycetota</taxon>
        <taxon>Actinomycetes</taxon>
        <taxon>Mycobacteriales</taxon>
        <taxon>Corynebacteriaceae</taxon>
        <taxon>Corynebacterium</taxon>
    </lineage>
</organism>